<feature type="domain" description="HAMP" evidence="10">
    <location>
        <begin position="259"/>
        <end position="313"/>
    </location>
</feature>
<dbReference type="SMART" id="SM00283">
    <property type="entry name" value="MA"/>
    <property type="match status" value="1"/>
</dbReference>
<dbReference type="Pfam" id="PF00672">
    <property type="entry name" value="HAMP"/>
    <property type="match status" value="1"/>
</dbReference>
<evidence type="ECO:0000256" key="1">
    <source>
        <dbReference type="ARBA" id="ARBA00004236"/>
    </source>
</evidence>
<dbReference type="CDD" id="cd11386">
    <property type="entry name" value="MCP_signal"/>
    <property type="match status" value="1"/>
</dbReference>
<accession>A0ABW3RRF1</accession>
<protein>
    <submittedName>
        <fullName evidence="11">Methyl-accepting chemotaxis protein</fullName>
    </submittedName>
</protein>
<dbReference type="Gene3D" id="6.10.340.10">
    <property type="match status" value="1"/>
</dbReference>
<evidence type="ECO:0000259" key="10">
    <source>
        <dbReference type="PROSITE" id="PS50885"/>
    </source>
</evidence>
<dbReference type="InterPro" id="IPR003660">
    <property type="entry name" value="HAMP_dom"/>
</dbReference>
<evidence type="ECO:0000256" key="8">
    <source>
        <dbReference type="SAM" id="Phobius"/>
    </source>
</evidence>
<gene>
    <name evidence="11" type="ORF">ACFQ3W_01505</name>
</gene>
<dbReference type="InterPro" id="IPR024478">
    <property type="entry name" value="HlyB_4HB_MCP"/>
</dbReference>
<sequence>MRLIQNMKIAPKIRLLVFSFFAFLLIIGVVGMRQISNVNAKLEELNNSRLIPIVNLEDIKSKMETTRTLASTYMDASDDTERTSIQKQIATSQETIKKSLAGYSDETANAAVKNVMTKYEAYTTALNNFLEQFKSGMTGPEQNGAAVSADQNASAVAGNTTAAGSTSTTSDTASSTASAEAGSTETERKGGPPEEVSALDKAKLALIQSMDSWIQQHVKMAQQTYDDSKVVYRSTLISLLILLAVCAVITAILSIFIVRNVVNPITRVTTKLREISDSNGDLTGRIGYQSKDELGELSQSFDDFISRLHSIIGEMIASAGTIYSASEVLSRATGATSASLEGISATVQQITSSTSENAAVSEQTSASLAEMAQFSESTAIASKKTAENSKKVKQAAEDGAARITEIEASITDIKATSQLVSDTIHDLNNSSKKIGEITELIAGISSQTNLLALNAAIEAARAGEAGRGFSVVADEIRKLADESNVAAQQIARVITENQRKSTTAVQSTEEVAEKVLLGVKKAEEAKNSIGRILNSIQEIVGQIDQIDDDNNRQALSTREMEKAIQNIATSTGEIADGTEQISASIQEQLSTMNEIDGTADKLSNMAKKLSEITAGFTI</sequence>
<dbReference type="RefSeq" id="WP_379315894.1">
    <property type="nucleotide sequence ID" value="NZ_JBHTLM010000001.1"/>
</dbReference>
<feature type="transmembrane region" description="Helical" evidence="8">
    <location>
        <begin position="236"/>
        <end position="258"/>
    </location>
</feature>
<dbReference type="CDD" id="cd06225">
    <property type="entry name" value="HAMP"/>
    <property type="match status" value="1"/>
</dbReference>
<dbReference type="InterPro" id="IPR004089">
    <property type="entry name" value="MCPsignal_dom"/>
</dbReference>
<keyword evidence="8" id="KW-1133">Transmembrane helix</keyword>
<feature type="region of interest" description="Disordered" evidence="7">
    <location>
        <begin position="158"/>
        <end position="195"/>
    </location>
</feature>
<feature type="domain" description="Methyl-accepting transducer" evidence="9">
    <location>
        <begin position="332"/>
        <end position="568"/>
    </location>
</feature>
<evidence type="ECO:0000256" key="6">
    <source>
        <dbReference type="PROSITE-ProRule" id="PRU00284"/>
    </source>
</evidence>
<evidence type="ECO:0000256" key="7">
    <source>
        <dbReference type="SAM" id="MobiDB-lite"/>
    </source>
</evidence>
<keyword evidence="3 8" id="KW-0472">Membrane</keyword>
<evidence type="ECO:0000313" key="12">
    <source>
        <dbReference type="Proteomes" id="UP001597262"/>
    </source>
</evidence>
<dbReference type="SUPFAM" id="SSF58104">
    <property type="entry name" value="Methyl-accepting chemotaxis protein (MCP) signaling domain"/>
    <property type="match status" value="1"/>
</dbReference>
<dbReference type="Gene3D" id="1.10.287.950">
    <property type="entry name" value="Methyl-accepting chemotaxis protein"/>
    <property type="match status" value="1"/>
</dbReference>
<keyword evidence="2" id="KW-1003">Cell membrane</keyword>
<evidence type="ECO:0000256" key="5">
    <source>
        <dbReference type="ARBA" id="ARBA00029447"/>
    </source>
</evidence>
<dbReference type="SMART" id="SM00304">
    <property type="entry name" value="HAMP"/>
    <property type="match status" value="2"/>
</dbReference>
<dbReference type="PANTHER" id="PTHR32089">
    <property type="entry name" value="METHYL-ACCEPTING CHEMOTAXIS PROTEIN MCPB"/>
    <property type="match status" value="1"/>
</dbReference>
<evidence type="ECO:0000259" key="9">
    <source>
        <dbReference type="PROSITE" id="PS50111"/>
    </source>
</evidence>
<keyword evidence="4 6" id="KW-0807">Transducer</keyword>
<feature type="compositionally biased region" description="Low complexity" evidence="7">
    <location>
        <begin position="158"/>
        <end position="184"/>
    </location>
</feature>
<comment type="similarity">
    <text evidence="5">Belongs to the methyl-accepting chemotaxis (MCP) protein family.</text>
</comment>
<dbReference type="PANTHER" id="PTHR32089:SF112">
    <property type="entry name" value="LYSOZYME-LIKE PROTEIN-RELATED"/>
    <property type="match status" value="1"/>
</dbReference>
<keyword evidence="12" id="KW-1185">Reference proteome</keyword>
<keyword evidence="8" id="KW-0812">Transmembrane</keyword>
<dbReference type="PROSITE" id="PS50885">
    <property type="entry name" value="HAMP"/>
    <property type="match status" value="1"/>
</dbReference>
<reference evidence="12" key="1">
    <citation type="journal article" date="2019" name="Int. J. Syst. Evol. Microbiol.">
        <title>The Global Catalogue of Microorganisms (GCM) 10K type strain sequencing project: providing services to taxonomists for standard genome sequencing and annotation.</title>
        <authorList>
            <consortium name="The Broad Institute Genomics Platform"/>
            <consortium name="The Broad Institute Genome Sequencing Center for Infectious Disease"/>
            <person name="Wu L."/>
            <person name="Ma J."/>
        </authorList>
    </citation>
    <scope>NUCLEOTIDE SEQUENCE [LARGE SCALE GENOMIC DNA]</scope>
    <source>
        <strain evidence="12">CCUG 59189</strain>
    </source>
</reference>
<dbReference type="Proteomes" id="UP001597262">
    <property type="component" value="Unassembled WGS sequence"/>
</dbReference>
<evidence type="ECO:0000256" key="4">
    <source>
        <dbReference type="ARBA" id="ARBA00023224"/>
    </source>
</evidence>
<evidence type="ECO:0000313" key="11">
    <source>
        <dbReference type="EMBL" id="MFD1174984.1"/>
    </source>
</evidence>
<evidence type="ECO:0000256" key="3">
    <source>
        <dbReference type="ARBA" id="ARBA00023136"/>
    </source>
</evidence>
<comment type="caution">
    <text evidence="11">The sequence shown here is derived from an EMBL/GenBank/DDBJ whole genome shotgun (WGS) entry which is preliminary data.</text>
</comment>
<dbReference type="PROSITE" id="PS50111">
    <property type="entry name" value="CHEMOTAXIS_TRANSDUC_2"/>
    <property type="match status" value="1"/>
</dbReference>
<organism evidence="11 12">
    <name type="scientific">Paenibacillus puldeungensis</name>
    <dbReference type="NCBI Taxonomy" id="696536"/>
    <lineage>
        <taxon>Bacteria</taxon>
        <taxon>Bacillati</taxon>
        <taxon>Bacillota</taxon>
        <taxon>Bacilli</taxon>
        <taxon>Bacillales</taxon>
        <taxon>Paenibacillaceae</taxon>
        <taxon>Paenibacillus</taxon>
    </lineage>
</organism>
<comment type="subcellular location">
    <subcellularLocation>
        <location evidence="1">Cell membrane</location>
    </subcellularLocation>
</comment>
<proteinExistence type="inferred from homology"/>
<dbReference type="EMBL" id="JBHTLM010000001">
    <property type="protein sequence ID" value="MFD1174984.1"/>
    <property type="molecule type" value="Genomic_DNA"/>
</dbReference>
<feature type="compositionally biased region" description="Basic and acidic residues" evidence="7">
    <location>
        <begin position="185"/>
        <end position="195"/>
    </location>
</feature>
<evidence type="ECO:0000256" key="2">
    <source>
        <dbReference type="ARBA" id="ARBA00022475"/>
    </source>
</evidence>
<name>A0ABW3RRF1_9BACL</name>
<dbReference type="Pfam" id="PF12729">
    <property type="entry name" value="4HB_MCP_1"/>
    <property type="match status" value="1"/>
</dbReference>
<dbReference type="Pfam" id="PF00015">
    <property type="entry name" value="MCPsignal"/>
    <property type="match status" value="1"/>
</dbReference>